<protein>
    <recommendedName>
        <fullName evidence="3">ABC transporter ATP-binding protein</fullName>
    </recommendedName>
</protein>
<gene>
    <name evidence="1" type="ORF">H9637_17360</name>
</gene>
<evidence type="ECO:0008006" key="3">
    <source>
        <dbReference type="Google" id="ProtNLM"/>
    </source>
</evidence>
<reference evidence="1 2" key="1">
    <citation type="submission" date="2020-08" db="EMBL/GenBank/DDBJ databases">
        <title>A Genomic Blueprint of the Chicken Gut Microbiome.</title>
        <authorList>
            <person name="Gilroy R."/>
            <person name="Ravi A."/>
            <person name="Getino M."/>
            <person name="Pursley I."/>
            <person name="Horton D.L."/>
            <person name="Alikhan N.-F."/>
            <person name="Baker D."/>
            <person name="Gharbi K."/>
            <person name="Hall N."/>
            <person name="Watson M."/>
            <person name="Adriaenssens E.M."/>
            <person name="Foster-Nyarko E."/>
            <person name="Jarju S."/>
            <person name="Secka A."/>
            <person name="Antonio M."/>
            <person name="Oren A."/>
            <person name="Chaudhuri R."/>
            <person name="La Ragione R.M."/>
            <person name="Hildebrand F."/>
            <person name="Pallen M.J."/>
        </authorList>
    </citation>
    <scope>NUCLEOTIDE SEQUENCE [LARGE SCALE GENOMIC DNA]</scope>
    <source>
        <strain evidence="1 2">N37</strain>
    </source>
</reference>
<evidence type="ECO:0000313" key="2">
    <source>
        <dbReference type="Proteomes" id="UP000627166"/>
    </source>
</evidence>
<organism evidence="1 2">
    <name type="scientific">Clostridium faecium</name>
    <dbReference type="NCBI Taxonomy" id="2762223"/>
    <lineage>
        <taxon>Bacteria</taxon>
        <taxon>Bacillati</taxon>
        <taxon>Bacillota</taxon>
        <taxon>Clostridia</taxon>
        <taxon>Eubacteriales</taxon>
        <taxon>Clostridiaceae</taxon>
        <taxon>Clostridium</taxon>
    </lineage>
</organism>
<keyword evidence="2" id="KW-1185">Reference proteome</keyword>
<dbReference type="EMBL" id="JACSQB010000174">
    <property type="protein sequence ID" value="MBD8048776.1"/>
    <property type="molecule type" value="Genomic_DNA"/>
</dbReference>
<name>A0ABR8YXX2_9CLOT</name>
<comment type="caution">
    <text evidence="1">The sequence shown here is derived from an EMBL/GenBank/DDBJ whole genome shotgun (WGS) entry which is preliminary data.</text>
</comment>
<dbReference type="Proteomes" id="UP000627166">
    <property type="component" value="Unassembled WGS sequence"/>
</dbReference>
<proteinExistence type="predicted"/>
<evidence type="ECO:0000313" key="1">
    <source>
        <dbReference type="EMBL" id="MBD8048776.1"/>
    </source>
</evidence>
<sequence>MRVTQELLKHKTIISISHRFLTVAGSENMIVLQDDHIVTQGCMEAK</sequence>
<accession>A0ABR8YXX2</accession>